<keyword evidence="4" id="KW-1185">Reference proteome</keyword>
<evidence type="ECO:0000259" key="2">
    <source>
        <dbReference type="Pfam" id="PF10551"/>
    </source>
</evidence>
<evidence type="ECO:0000313" key="3">
    <source>
        <dbReference type="EMBL" id="KAK1408105.1"/>
    </source>
</evidence>
<evidence type="ECO:0000313" key="4">
    <source>
        <dbReference type="Proteomes" id="UP001229421"/>
    </source>
</evidence>
<protein>
    <recommendedName>
        <fullName evidence="2">MULE transposase domain-containing protein</fullName>
    </recommendedName>
</protein>
<reference evidence="3" key="1">
    <citation type="journal article" date="2023" name="bioRxiv">
        <title>Improved chromosome-level genome assembly for marigold (Tagetes erecta).</title>
        <authorList>
            <person name="Jiang F."/>
            <person name="Yuan L."/>
            <person name="Wang S."/>
            <person name="Wang H."/>
            <person name="Xu D."/>
            <person name="Wang A."/>
            <person name="Fan W."/>
        </authorList>
    </citation>
    <scope>NUCLEOTIDE SEQUENCE</scope>
    <source>
        <strain evidence="3">WSJ</strain>
        <tissue evidence="3">Leaf</tissue>
    </source>
</reference>
<feature type="domain" description="MULE transposase" evidence="2">
    <location>
        <begin position="441"/>
        <end position="490"/>
    </location>
</feature>
<dbReference type="PANTHER" id="PTHR31973">
    <property type="entry name" value="POLYPROTEIN, PUTATIVE-RELATED"/>
    <property type="match status" value="1"/>
</dbReference>
<evidence type="ECO:0000256" key="1">
    <source>
        <dbReference type="SAM" id="MobiDB-lite"/>
    </source>
</evidence>
<accession>A0AAD8NAE4</accession>
<dbReference type="Pfam" id="PF10551">
    <property type="entry name" value="MULE"/>
    <property type="match status" value="1"/>
</dbReference>
<sequence>MYDASTRSATVVLQQKMSYESFFDLVYSHLQLQRGCFHLKFKLFYTYGGFPQISEIYSDSSLEVLYQLAEYVENFIGHIHIILEPVISVQQSSCMDLLRSFSVSTAPEEIMTTFLGGNVTSQDHQAGSSSNFDAEYISNIDIGADDHGGFDNSDDDISQTSEDTESLPSCDESTDNEEGYENAEHHNNVVNQGVSYGEVTYSEDPQELRHYEAADFDDEDYTNIWNEETKEICVGMYFKSKDDLTHAARLWNLARNCEPWVVESKSFAYRAKCYTLNPHYNSDLPSGPRCGWFVYATKPKHHNMWRISRWVNAHNCYGSVVGNNNRGLKSRDIVTRIIHFIRQDVTFPVKQIQAHIKDTLNVDVSYNKAWRARKAAIEMVYGSWDSNFEELPRYINALQETNHVIVEWLHHPASSSQHHTFKFVFWAFGPLINTFKHCQPVISIYGTFLKGSYRAKMLIAVCKNANNYVLPVAYAIVDEETTESWSWNANNYVLPVDFVDNIINILVP</sequence>
<dbReference type="Proteomes" id="UP001229421">
    <property type="component" value="Unassembled WGS sequence"/>
</dbReference>
<dbReference type="AlphaFoldDB" id="A0AAD8NAE4"/>
<feature type="compositionally biased region" description="Acidic residues" evidence="1">
    <location>
        <begin position="152"/>
        <end position="165"/>
    </location>
</feature>
<gene>
    <name evidence="3" type="ORF">QVD17_39738</name>
</gene>
<feature type="region of interest" description="Disordered" evidence="1">
    <location>
        <begin position="143"/>
        <end position="180"/>
    </location>
</feature>
<organism evidence="3 4">
    <name type="scientific">Tagetes erecta</name>
    <name type="common">African marigold</name>
    <dbReference type="NCBI Taxonomy" id="13708"/>
    <lineage>
        <taxon>Eukaryota</taxon>
        <taxon>Viridiplantae</taxon>
        <taxon>Streptophyta</taxon>
        <taxon>Embryophyta</taxon>
        <taxon>Tracheophyta</taxon>
        <taxon>Spermatophyta</taxon>
        <taxon>Magnoliopsida</taxon>
        <taxon>eudicotyledons</taxon>
        <taxon>Gunneridae</taxon>
        <taxon>Pentapetalae</taxon>
        <taxon>asterids</taxon>
        <taxon>campanulids</taxon>
        <taxon>Asterales</taxon>
        <taxon>Asteraceae</taxon>
        <taxon>Asteroideae</taxon>
        <taxon>Heliantheae alliance</taxon>
        <taxon>Tageteae</taxon>
        <taxon>Tagetes</taxon>
    </lineage>
</organism>
<name>A0AAD8NAE4_TARER</name>
<proteinExistence type="predicted"/>
<dbReference type="PANTHER" id="PTHR31973:SF195">
    <property type="entry name" value="MUDR FAMILY TRANSPOSASE"/>
    <property type="match status" value="1"/>
</dbReference>
<dbReference type="InterPro" id="IPR018289">
    <property type="entry name" value="MULE_transposase_dom"/>
</dbReference>
<comment type="caution">
    <text evidence="3">The sequence shown here is derived from an EMBL/GenBank/DDBJ whole genome shotgun (WGS) entry which is preliminary data.</text>
</comment>
<dbReference type="EMBL" id="JAUHHV010000011">
    <property type="protein sequence ID" value="KAK1408105.1"/>
    <property type="molecule type" value="Genomic_DNA"/>
</dbReference>